<dbReference type="PRINTS" id="PR00382">
    <property type="entry name" value="LIPIDTRNSFER"/>
</dbReference>
<protein>
    <recommendedName>
        <fullName evidence="4">Bifunctional inhibitor/plant lipid transfer protein/seed storage helical domain-containing protein</fullName>
    </recommendedName>
</protein>
<evidence type="ECO:0000256" key="2">
    <source>
        <dbReference type="ARBA" id="ARBA00023157"/>
    </source>
</evidence>
<evidence type="ECO:0000256" key="1">
    <source>
        <dbReference type="ARBA" id="ARBA00009748"/>
    </source>
</evidence>
<sequence length="136" mass="14905">MMMMKSNGVRKLVAVAVGLVVMTATVRVERGEALNCSTIGTAFYMCFLYMEGDHFEVPPPECCDGLEVIKNEIGPKQADCEAGCECLKYAASLFPNLQKQRAEALPGLCHEDLCFPPITNDTDCSQSRGNPPKCMY</sequence>
<comment type="caution">
    <text evidence="5">The sequence shown here is derived from an EMBL/GenBank/DDBJ whole genome shotgun (WGS) entry which is preliminary data.</text>
</comment>
<keyword evidence="3" id="KW-0732">Signal</keyword>
<evidence type="ECO:0000256" key="3">
    <source>
        <dbReference type="SAM" id="SignalP"/>
    </source>
</evidence>
<dbReference type="AlphaFoldDB" id="A0AAE1MX97"/>
<evidence type="ECO:0000313" key="5">
    <source>
        <dbReference type="EMBL" id="KAK4278905.1"/>
    </source>
</evidence>
<keyword evidence="2" id="KW-1015">Disulfide bond</keyword>
<feature type="chain" id="PRO_5042202744" description="Bifunctional inhibitor/plant lipid transfer protein/seed storage helical domain-containing protein" evidence="3">
    <location>
        <begin position="34"/>
        <end position="136"/>
    </location>
</feature>
<name>A0AAE1MX97_9FABA</name>
<dbReference type="Gene3D" id="1.10.110.10">
    <property type="entry name" value="Plant lipid-transfer and hydrophobic proteins"/>
    <property type="match status" value="1"/>
</dbReference>
<proteinExistence type="inferred from homology"/>
<feature type="signal peptide" evidence="3">
    <location>
        <begin position="1"/>
        <end position="33"/>
    </location>
</feature>
<dbReference type="Pfam" id="PF00234">
    <property type="entry name" value="Tryp_alpha_amyl"/>
    <property type="match status" value="1"/>
</dbReference>
<dbReference type="InterPro" id="IPR036312">
    <property type="entry name" value="Bifun_inhib/LTP/seed_sf"/>
</dbReference>
<dbReference type="PANTHER" id="PTHR33076">
    <property type="entry name" value="NON-SPECIFIC LIPID-TRANSFER PROTEIN 2-RELATED"/>
    <property type="match status" value="1"/>
</dbReference>
<evidence type="ECO:0000259" key="4">
    <source>
        <dbReference type="Pfam" id="PF00234"/>
    </source>
</evidence>
<evidence type="ECO:0000313" key="6">
    <source>
        <dbReference type="Proteomes" id="UP001293593"/>
    </source>
</evidence>
<reference evidence="5" key="1">
    <citation type="submission" date="2023-10" db="EMBL/GenBank/DDBJ databases">
        <title>Chromosome-level genome of the transformable northern wattle, Acacia crassicarpa.</title>
        <authorList>
            <person name="Massaro I."/>
            <person name="Sinha N.R."/>
            <person name="Poethig S."/>
            <person name="Leichty A.R."/>
        </authorList>
    </citation>
    <scope>NUCLEOTIDE SEQUENCE</scope>
    <source>
        <strain evidence="5">Acra3RX</strain>
        <tissue evidence="5">Leaf</tissue>
    </source>
</reference>
<dbReference type="GO" id="GO:0008289">
    <property type="term" value="F:lipid binding"/>
    <property type="evidence" value="ECO:0007669"/>
    <property type="project" value="InterPro"/>
</dbReference>
<dbReference type="SUPFAM" id="SSF47699">
    <property type="entry name" value="Bifunctional inhibitor/lipid-transfer protein/seed storage 2S albumin"/>
    <property type="match status" value="1"/>
</dbReference>
<dbReference type="InterPro" id="IPR000528">
    <property type="entry name" value="Plant_nsLTP"/>
</dbReference>
<dbReference type="Proteomes" id="UP001293593">
    <property type="component" value="Unassembled WGS sequence"/>
</dbReference>
<accession>A0AAE1MX97</accession>
<feature type="domain" description="Bifunctional inhibitor/plant lipid transfer protein/seed storage helical" evidence="4">
    <location>
        <begin position="43"/>
        <end position="110"/>
    </location>
</feature>
<dbReference type="InterPro" id="IPR016140">
    <property type="entry name" value="Bifunc_inhib/LTP/seed_store"/>
</dbReference>
<dbReference type="EMBL" id="JAWXYG010000003">
    <property type="protein sequence ID" value="KAK4278905.1"/>
    <property type="molecule type" value="Genomic_DNA"/>
</dbReference>
<keyword evidence="6" id="KW-1185">Reference proteome</keyword>
<dbReference type="GO" id="GO:0006869">
    <property type="term" value="P:lipid transport"/>
    <property type="evidence" value="ECO:0007669"/>
    <property type="project" value="InterPro"/>
</dbReference>
<organism evidence="5 6">
    <name type="scientific">Acacia crassicarpa</name>
    <name type="common">northern wattle</name>
    <dbReference type="NCBI Taxonomy" id="499986"/>
    <lineage>
        <taxon>Eukaryota</taxon>
        <taxon>Viridiplantae</taxon>
        <taxon>Streptophyta</taxon>
        <taxon>Embryophyta</taxon>
        <taxon>Tracheophyta</taxon>
        <taxon>Spermatophyta</taxon>
        <taxon>Magnoliopsida</taxon>
        <taxon>eudicotyledons</taxon>
        <taxon>Gunneridae</taxon>
        <taxon>Pentapetalae</taxon>
        <taxon>rosids</taxon>
        <taxon>fabids</taxon>
        <taxon>Fabales</taxon>
        <taxon>Fabaceae</taxon>
        <taxon>Caesalpinioideae</taxon>
        <taxon>mimosoid clade</taxon>
        <taxon>Acacieae</taxon>
        <taxon>Acacia</taxon>
    </lineage>
</organism>
<gene>
    <name evidence="5" type="ORF">QN277_016682</name>
</gene>
<comment type="similarity">
    <text evidence="1">Belongs to the plant LTP family.</text>
</comment>